<name>A0A8T2X1Y1_POPDE</name>
<accession>A0A8T2X1Y1</accession>
<reference evidence="1" key="1">
    <citation type="journal article" date="2021" name="J. Hered.">
        <title>Genome Assembly of Salicaceae Populus deltoides (Eastern Cottonwood) I-69 Based on Nanopore Sequencing and Hi-C Technologies.</title>
        <authorList>
            <person name="Bai S."/>
            <person name="Wu H."/>
            <person name="Zhang J."/>
            <person name="Pan Z."/>
            <person name="Zhao W."/>
            <person name="Li Z."/>
            <person name="Tong C."/>
        </authorList>
    </citation>
    <scope>NUCLEOTIDE SEQUENCE</scope>
    <source>
        <tissue evidence="1">Leaf</tissue>
    </source>
</reference>
<keyword evidence="2" id="KW-1185">Reference proteome</keyword>
<comment type="caution">
    <text evidence="1">The sequence shown here is derived from an EMBL/GenBank/DDBJ whole genome shotgun (WGS) entry which is preliminary data.</text>
</comment>
<gene>
    <name evidence="1" type="ORF">H0E87_026256</name>
</gene>
<dbReference type="EMBL" id="JACEGQ020000015">
    <property type="protein sequence ID" value="KAH8487605.1"/>
    <property type="molecule type" value="Genomic_DNA"/>
</dbReference>
<dbReference type="Proteomes" id="UP000807159">
    <property type="component" value="Chromosome 15"/>
</dbReference>
<evidence type="ECO:0000313" key="1">
    <source>
        <dbReference type="EMBL" id="KAH8487605.1"/>
    </source>
</evidence>
<protein>
    <submittedName>
        <fullName evidence="1">Uncharacterized protein</fullName>
    </submittedName>
</protein>
<organism evidence="1 2">
    <name type="scientific">Populus deltoides</name>
    <name type="common">Eastern poplar</name>
    <name type="synonym">Eastern cottonwood</name>
    <dbReference type="NCBI Taxonomy" id="3696"/>
    <lineage>
        <taxon>Eukaryota</taxon>
        <taxon>Viridiplantae</taxon>
        <taxon>Streptophyta</taxon>
        <taxon>Embryophyta</taxon>
        <taxon>Tracheophyta</taxon>
        <taxon>Spermatophyta</taxon>
        <taxon>Magnoliopsida</taxon>
        <taxon>eudicotyledons</taxon>
        <taxon>Gunneridae</taxon>
        <taxon>Pentapetalae</taxon>
        <taxon>rosids</taxon>
        <taxon>fabids</taxon>
        <taxon>Malpighiales</taxon>
        <taxon>Salicaceae</taxon>
        <taxon>Saliceae</taxon>
        <taxon>Populus</taxon>
    </lineage>
</organism>
<evidence type="ECO:0000313" key="2">
    <source>
        <dbReference type="Proteomes" id="UP000807159"/>
    </source>
</evidence>
<proteinExistence type="predicted"/>
<sequence length="146" mass="16347">MSEFKVLDRVSIGLGCRADEVVFEAIVKDSNSPLYNIKVVLGKLISTQAKRRGMRAVEYHGSFSLRHWLQQSDWLPTLEANLALDEESVRRVGDDTVGGPAVYRQLQITRILMRDLLIGVSSELLAQSWTFGYRVEAGECAYKPSG</sequence>
<dbReference type="AlphaFoldDB" id="A0A8T2X1Y1"/>